<keyword evidence="7" id="KW-1185">Reference proteome</keyword>
<gene>
    <name evidence="6" type="ORF">G3I74_12290</name>
</gene>
<dbReference type="AlphaFoldDB" id="A0A845V8M0"/>
<sequence length="187" mass="21315">MSLRITLDFTEKDLERFRNLAKAAMESTRELDAEKIIEGARSLLDEVNEKVDSDYIRGRLNQINILISMLEDEGWGMQEVGRGRVLAALAYFNNPDDLIPDDVPGLGYLDDAIMIELLCRELKPEMDAYEDFVSYRASEAKRRGMDPDELNRGDFLKAREHALLARMRRRRRGGGGGGGRRSPFSLF</sequence>
<protein>
    <submittedName>
        <fullName evidence="6">DUF1232 domain-containing protein</fullName>
    </submittedName>
</protein>
<comment type="caution">
    <text evidence="6">The sequence shown here is derived from an EMBL/GenBank/DDBJ whole genome shotgun (WGS) entry which is preliminary data.</text>
</comment>
<accession>A0A845V8M0</accession>
<reference evidence="6 7" key="1">
    <citation type="submission" date="2020-02" db="EMBL/GenBank/DDBJ databases">
        <authorList>
            <person name="Zhang X.-Y."/>
        </authorList>
    </citation>
    <scope>NUCLEOTIDE SEQUENCE [LARGE SCALE GENOMIC DNA]</scope>
    <source>
        <strain evidence="6 7">C33</strain>
    </source>
</reference>
<dbReference type="EMBL" id="JAAGSC010000043">
    <property type="protein sequence ID" value="NDY96511.1"/>
    <property type="molecule type" value="Genomic_DNA"/>
</dbReference>
<evidence type="ECO:0000256" key="2">
    <source>
        <dbReference type="ARBA" id="ARBA00022692"/>
    </source>
</evidence>
<dbReference type="GO" id="GO:0012505">
    <property type="term" value="C:endomembrane system"/>
    <property type="evidence" value="ECO:0007669"/>
    <property type="project" value="UniProtKB-SubCell"/>
</dbReference>
<evidence type="ECO:0000256" key="1">
    <source>
        <dbReference type="ARBA" id="ARBA00004127"/>
    </source>
</evidence>
<name>A0A845V8M0_9GAMM</name>
<evidence type="ECO:0000259" key="5">
    <source>
        <dbReference type="Pfam" id="PF06803"/>
    </source>
</evidence>
<evidence type="ECO:0000256" key="4">
    <source>
        <dbReference type="ARBA" id="ARBA00023136"/>
    </source>
</evidence>
<dbReference type="RefSeq" id="WP_164211904.1">
    <property type="nucleotide sequence ID" value="NZ_JAAGSC010000043.1"/>
</dbReference>
<dbReference type="Pfam" id="PF06803">
    <property type="entry name" value="DUF1232"/>
    <property type="match status" value="1"/>
</dbReference>
<feature type="domain" description="DUF1232" evidence="5">
    <location>
        <begin position="85"/>
        <end position="115"/>
    </location>
</feature>
<evidence type="ECO:0000313" key="7">
    <source>
        <dbReference type="Proteomes" id="UP000484885"/>
    </source>
</evidence>
<keyword evidence="4" id="KW-0472">Membrane</keyword>
<comment type="subcellular location">
    <subcellularLocation>
        <location evidence="1">Endomembrane system</location>
        <topology evidence="1">Multi-pass membrane protein</topology>
    </subcellularLocation>
</comment>
<dbReference type="Proteomes" id="UP000484885">
    <property type="component" value="Unassembled WGS sequence"/>
</dbReference>
<evidence type="ECO:0000256" key="3">
    <source>
        <dbReference type="ARBA" id="ARBA00022989"/>
    </source>
</evidence>
<keyword evidence="2" id="KW-0812">Transmembrane</keyword>
<organism evidence="6 7">
    <name type="scientific">Wenzhouxiangella limi</name>
    <dbReference type="NCBI Taxonomy" id="2707351"/>
    <lineage>
        <taxon>Bacteria</taxon>
        <taxon>Pseudomonadati</taxon>
        <taxon>Pseudomonadota</taxon>
        <taxon>Gammaproteobacteria</taxon>
        <taxon>Chromatiales</taxon>
        <taxon>Wenzhouxiangellaceae</taxon>
        <taxon>Wenzhouxiangella</taxon>
    </lineage>
</organism>
<keyword evidence="3" id="KW-1133">Transmembrane helix</keyword>
<proteinExistence type="predicted"/>
<dbReference type="InterPro" id="IPR010652">
    <property type="entry name" value="DUF1232"/>
</dbReference>
<evidence type="ECO:0000313" key="6">
    <source>
        <dbReference type="EMBL" id="NDY96511.1"/>
    </source>
</evidence>